<evidence type="ECO:0000313" key="2">
    <source>
        <dbReference type="Proteomes" id="UP000277236"/>
    </source>
</evidence>
<accession>A0A3M4LJH7</accession>
<dbReference type="RefSeq" id="WP_147466626.1">
    <property type="nucleotide sequence ID" value="NZ_RBRE01000085.1"/>
</dbReference>
<name>A0A3M4LJH7_PSECI</name>
<comment type="caution">
    <text evidence="1">The sequence shown here is derived from an EMBL/GenBank/DDBJ whole genome shotgun (WGS) entry which is preliminary data.</text>
</comment>
<gene>
    <name evidence="1" type="ORF">ALQ04_00576</name>
</gene>
<dbReference type="AlphaFoldDB" id="A0A3M4LJH7"/>
<dbReference type="EMBL" id="RBRE01000085">
    <property type="protein sequence ID" value="RMQ41646.1"/>
    <property type="molecule type" value="Genomic_DNA"/>
</dbReference>
<dbReference type="Proteomes" id="UP000277236">
    <property type="component" value="Unassembled WGS sequence"/>
</dbReference>
<reference evidence="1 2" key="1">
    <citation type="submission" date="2018-08" db="EMBL/GenBank/DDBJ databases">
        <title>Recombination of ecologically and evolutionarily significant loci maintains genetic cohesion in the Pseudomonas syringae species complex.</title>
        <authorList>
            <person name="Dillon M."/>
            <person name="Thakur S."/>
            <person name="Almeida R.N.D."/>
            <person name="Weir B.S."/>
            <person name="Guttman D.S."/>
        </authorList>
    </citation>
    <scope>NUCLEOTIDE SEQUENCE [LARGE SCALE GENOMIC DNA]</scope>
    <source>
        <strain evidence="1 2">ICMP 3353</strain>
    </source>
</reference>
<sequence>MSSYFIFELFAIMNGQRAQNLSYAEIMSLKSEARDRQVSAVYAADEQSLENAGNMIKAVLRGSGNIARPRRFTAATN</sequence>
<proteinExistence type="predicted"/>
<evidence type="ECO:0000313" key="1">
    <source>
        <dbReference type="EMBL" id="RMQ41646.1"/>
    </source>
</evidence>
<protein>
    <submittedName>
        <fullName evidence="1">Uncharacterized protein</fullName>
    </submittedName>
</protein>
<organism evidence="1 2">
    <name type="scientific">Pseudomonas cichorii</name>
    <dbReference type="NCBI Taxonomy" id="36746"/>
    <lineage>
        <taxon>Bacteria</taxon>
        <taxon>Pseudomonadati</taxon>
        <taxon>Pseudomonadota</taxon>
        <taxon>Gammaproteobacteria</taxon>
        <taxon>Pseudomonadales</taxon>
        <taxon>Pseudomonadaceae</taxon>
        <taxon>Pseudomonas</taxon>
    </lineage>
</organism>